<evidence type="ECO:0008006" key="4">
    <source>
        <dbReference type="Google" id="ProtNLM"/>
    </source>
</evidence>
<evidence type="ECO:0000313" key="3">
    <source>
        <dbReference type="Proteomes" id="UP000656813"/>
    </source>
</evidence>
<protein>
    <recommendedName>
        <fullName evidence="4">YycO</fullName>
    </recommendedName>
</protein>
<dbReference type="SUPFAM" id="SSF54001">
    <property type="entry name" value="Cysteine proteinases"/>
    <property type="match status" value="1"/>
</dbReference>
<accession>A0A8J3EM96</accession>
<sequence length="245" mass="27167">MKKLYLIPISSIFIITLLFGGASASADDMTLQKNVDKLIQLQPGLSKDEVKQTISDYAYDQNTSEFNASKEILTELKEQYAADKEEQNQIIPFGGSSGTKKLVKSRHKGDVFYTPSSTLGIQHGHNGIYSTTNEIVESIPKKGVRVIKYNGRNVEKNAVMQEVSVSQSKRSSAASWAKSRKGDSYSYNFATNRLTGHYGAKNCAKLLWSAYKLKASIDIDHNKGAGVYPKDIKNSGYTKTYKTIK</sequence>
<comment type="caution">
    <text evidence="2">The sequence shown here is derived from an EMBL/GenBank/DDBJ whole genome shotgun (WGS) entry which is preliminary data.</text>
</comment>
<feature type="chain" id="PRO_5035250674" description="YycO" evidence="1">
    <location>
        <begin position="27"/>
        <end position="245"/>
    </location>
</feature>
<reference evidence="2" key="2">
    <citation type="submission" date="2020-09" db="EMBL/GenBank/DDBJ databases">
        <authorList>
            <person name="Sun Q."/>
            <person name="Zhou Y."/>
        </authorList>
    </citation>
    <scope>NUCLEOTIDE SEQUENCE</scope>
    <source>
        <strain evidence="2">CGMCC 1.12777</strain>
    </source>
</reference>
<name>A0A8J3EM96_9BACL</name>
<organism evidence="2 3">
    <name type="scientific">Pullulanibacillus pueri</name>
    <dbReference type="NCBI Taxonomy" id="1437324"/>
    <lineage>
        <taxon>Bacteria</taxon>
        <taxon>Bacillati</taxon>
        <taxon>Bacillota</taxon>
        <taxon>Bacilli</taxon>
        <taxon>Bacillales</taxon>
        <taxon>Sporolactobacillaceae</taxon>
        <taxon>Pullulanibacillus</taxon>
    </lineage>
</organism>
<dbReference type="Proteomes" id="UP000656813">
    <property type="component" value="Unassembled WGS sequence"/>
</dbReference>
<proteinExistence type="predicted"/>
<dbReference type="RefSeq" id="WP_229745546.1">
    <property type="nucleotide sequence ID" value="NZ_BMFV01000016.1"/>
</dbReference>
<gene>
    <name evidence="2" type="primary">yycO</name>
    <name evidence="2" type="ORF">GCM10007096_22410</name>
</gene>
<keyword evidence="3" id="KW-1185">Reference proteome</keyword>
<reference evidence="2" key="1">
    <citation type="journal article" date="2014" name="Int. J. Syst. Evol. Microbiol.">
        <title>Complete genome sequence of Corynebacterium casei LMG S-19264T (=DSM 44701T), isolated from a smear-ripened cheese.</title>
        <authorList>
            <consortium name="US DOE Joint Genome Institute (JGI-PGF)"/>
            <person name="Walter F."/>
            <person name="Albersmeier A."/>
            <person name="Kalinowski J."/>
            <person name="Ruckert C."/>
        </authorList>
    </citation>
    <scope>NUCLEOTIDE SEQUENCE</scope>
    <source>
        <strain evidence="2">CGMCC 1.12777</strain>
    </source>
</reference>
<evidence type="ECO:0000313" key="2">
    <source>
        <dbReference type="EMBL" id="GGH82676.1"/>
    </source>
</evidence>
<dbReference type="InterPro" id="IPR038765">
    <property type="entry name" value="Papain-like_cys_pep_sf"/>
</dbReference>
<feature type="signal peptide" evidence="1">
    <location>
        <begin position="1"/>
        <end position="26"/>
    </location>
</feature>
<dbReference type="EMBL" id="BMFV01000016">
    <property type="protein sequence ID" value="GGH82676.1"/>
    <property type="molecule type" value="Genomic_DNA"/>
</dbReference>
<evidence type="ECO:0000256" key="1">
    <source>
        <dbReference type="SAM" id="SignalP"/>
    </source>
</evidence>
<keyword evidence="1" id="KW-0732">Signal</keyword>
<dbReference type="AlphaFoldDB" id="A0A8J3EM96"/>